<name>A0A2Z5PMI3_METMI</name>
<dbReference type="EMBL" id="AP011526">
    <property type="protein sequence ID" value="BAP60934.1"/>
    <property type="molecule type" value="Genomic_DNA"/>
</dbReference>
<sequence>MDTISLTFVISFAIGAASGIAIPYLGIIGECVAVLAIFSKFMHYWTQIQSGDIAVATAALTNFTKESLMISLGDYLTASSLGYAVGFAFTMPYGFKFYGNILSRI</sequence>
<keyword evidence="1" id="KW-0472">Membrane</keyword>
<gene>
    <name evidence="2" type="ORF">MMKA1_08170</name>
</gene>
<evidence type="ECO:0000256" key="1">
    <source>
        <dbReference type="SAM" id="Phobius"/>
    </source>
</evidence>
<protein>
    <submittedName>
        <fullName evidence="2">Uncharacterized protein</fullName>
    </submittedName>
</protein>
<proteinExistence type="predicted"/>
<accession>A0A2Z5PMI3</accession>
<reference evidence="2 3" key="1">
    <citation type="submission" date="2009-06" db="EMBL/GenBank/DDBJ databases">
        <title>Molecular Evidence for Microbiologically Influenced Corrosion from genome of Methanogen.</title>
        <authorList>
            <person name="Ito N."/>
            <person name="Tsurumaru H."/>
            <person name="Shimizu A."/>
            <person name="Harada T."/>
            <person name="Hosoyama A."/>
            <person name="Horikawa H."/>
            <person name="Wakai S."/>
            <person name="Sasaki K."/>
            <person name="Nishijima K."/>
            <person name="Ataku H."/>
            <person name="Yamazaki J."/>
            <person name="Mise M."/>
            <person name="Yamazaki S."/>
            <person name="Tanikawa S."/>
            <person name="Harayama S."/>
            <person name="Fujita N."/>
        </authorList>
    </citation>
    <scope>NUCLEOTIDE SEQUENCE [LARGE SCALE GENOMIC DNA]</scope>
    <source>
        <strain evidence="3">KA1 ( NBRC 102054)</strain>
    </source>
</reference>
<dbReference type="KEGG" id="mmak:MMKA1_08170"/>
<keyword evidence="1" id="KW-1133">Transmembrane helix</keyword>
<dbReference type="AlphaFoldDB" id="A0A2Z5PMI3"/>
<dbReference type="RefSeq" id="WP_146778144.1">
    <property type="nucleotide sequence ID" value="NZ_AP011526.1"/>
</dbReference>
<evidence type="ECO:0000313" key="2">
    <source>
        <dbReference type="EMBL" id="BAP60934.1"/>
    </source>
</evidence>
<organism evidence="2 3">
    <name type="scientific">Methanococcus maripaludis KA1</name>
    <dbReference type="NCBI Taxonomy" id="637914"/>
    <lineage>
        <taxon>Archaea</taxon>
        <taxon>Methanobacteriati</taxon>
        <taxon>Methanobacteriota</taxon>
        <taxon>Methanomada group</taxon>
        <taxon>Methanococci</taxon>
        <taxon>Methanococcales</taxon>
        <taxon>Methanococcaceae</taxon>
        <taxon>Methanococcus</taxon>
    </lineage>
</organism>
<dbReference type="GeneID" id="41279233"/>
<feature type="transmembrane region" description="Helical" evidence="1">
    <location>
        <begin position="6"/>
        <end position="38"/>
    </location>
</feature>
<keyword evidence="1" id="KW-0812">Transmembrane</keyword>
<dbReference type="Proteomes" id="UP000264208">
    <property type="component" value="Chromosome"/>
</dbReference>
<feature type="transmembrane region" description="Helical" evidence="1">
    <location>
        <begin position="75"/>
        <end position="95"/>
    </location>
</feature>
<evidence type="ECO:0000313" key="3">
    <source>
        <dbReference type="Proteomes" id="UP000264208"/>
    </source>
</evidence>